<dbReference type="InterPro" id="IPR015421">
    <property type="entry name" value="PyrdxlP-dep_Trfase_major"/>
</dbReference>
<dbReference type="Proteomes" id="UP001161247">
    <property type="component" value="Chromosome 2"/>
</dbReference>
<keyword evidence="3" id="KW-0808">Transferase</keyword>
<keyword evidence="3" id="KW-0032">Aminotransferase</keyword>
<dbReference type="InterPro" id="IPR050478">
    <property type="entry name" value="Ethylene_sulfur-biosynth"/>
</dbReference>
<dbReference type="Gene3D" id="3.90.1150.10">
    <property type="entry name" value="Aspartate Aminotransferase, domain 1"/>
    <property type="match status" value="1"/>
</dbReference>
<evidence type="ECO:0000256" key="3">
    <source>
        <dbReference type="ARBA" id="ARBA00022576"/>
    </source>
</evidence>
<reference evidence="6" key="1">
    <citation type="submission" date="2023-03" db="EMBL/GenBank/DDBJ databases">
        <authorList>
            <person name="Julca I."/>
        </authorList>
    </citation>
    <scope>NUCLEOTIDE SEQUENCE</scope>
</reference>
<feature type="domain" description="Alliinase C-terminal" evidence="5">
    <location>
        <begin position="35"/>
        <end position="397"/>
    </location>
</feature>
<evidence type="ECO:0000313" key="7">
    <source>
        <dbReference type="Proteomes" id="UP001161247"/>
    </source>
</evidence>
<comment type="cofactor">
    <cofactor evidence="1">
        <name>pyridoxal 5'-phosphate</name>
        <dbReference type="ChEBI" id="CHEBI:597326"/>
    </cofactor>
</comment>
<keyword evidence="4" id="KW-0663">Pyridoxal phosphate</keyword>
<dbReference type="Gene3D" id="2.10.25.30">
    <property type="entry name" value="EGF-like, alliinase"/>
    <property type="match status" value="1"/>
</dbReference>
<dbReference type="SUPFAM" id="SSF53383">
    <property type="entry name" value="PLP-dependent transferases"/>
    <property type="match status" value="1"/>
</dbReference>
<dbReference type="CDD" id="cd00609">
    <property type="entry name" value="AAT_like"/>
    <property type="match status" value="1"/>
</dbReference>
<dbReference type="AlphaFoldDB" id="A0AAV1CBK1"/>
<evidence type="ECO:0000256" key="1">
    <source>
        <dbReference type="ARBA" id="ARBA00001933"/>
    </source>
</evidence>
<proteinExistence type="inferred from homology"/>
<accession>A0AAV1CBK1</accession>
<protein>
    <submittedName>
        <fullName evidence="6">OLC1v1028370C1</fullName>
    </submittedName>
</protein>
<dbReference type="InterPro" id="IPR015422">
    <property type="entry name" value="PyrdxlP-dep_Trfase_small"/>
</dbReference>
<dbReference type="InterPro" id="IPR015424">
    <property type="entry name" value="PyrdxlP-dep_Trfase"/>
</dbReference>
<dbReference type="GO" id="GO:0008483">
    <property type="term" value="F:transaminase activity"/>
    <property type="evidence" value="ECO:0007669"/>
    <property type="project" value="UniProtKB-KW"/>
</dbReference>
<dbReference type="GO" id="GO:0016846">
    <property type="term" value="F:carbon-sulfur lyase activity"/>
    <property type="evidence" value="ECO:0007669"/>
    <property type="project" value="InterPro"/>
</dbReference>
<dbReference type="Pfam" id="PF04864">
    <property type="entry name" value="Alliinase_C"/>
    <property type="match status" value="1"/>
</dbReference>
<dbReference type="EMBL" id="OX459119">
    <property type="protein sequence ID" value="CAI9092981.1"/>
    <property type="molecule type" value="Genomic_DNA"/>
</dbReference>
<evidence type="ECO:0000259" key="5">
    <source>
        <dbReference type="Pfam" id="PF04864"/>
    </source>
</evidence>
<dbReference type="PANTHER" id="PTHR43795:SF15">
    <property type="entry name" value="TRYPTOPHAN AMINOTRANSFERASE-RELATED PROTEIN 1"/>
    <property type="match status" value="1"/>
</dbReference>
<comment type="similarity">
    <text evidence="2">Belongs to the alliinase family.</text>
</comment>
<gene>
    <name evidence="6" type="ORF">OLC1_LOCUS4512</name>
</gene>
<keyword evidence="7" id="KW-1185">Reference proteome</keyword>
<organism evidence="6 7">
    <name type="scientific">Oldenlandia corymbosa var. corymbosa</name>
    <dbReference type="NCBI Taxonomy" id="529605"/>
    <lineage>
        <taxon>Eukaryota</taxon>
        <taxon>Viridiplantae</taxon>
        <taxon>Streptophyta</taxon>
        <taxon>Embryophyta</taxon>
        <taxon>Tracheophyta</taxon>
        <taxon>Spermatophyta</taxon>
        <taxon>Magnoliopsida</taxon>
        <taxon>eudicotyledons</taxon>
        <taxon>Gunneridae</taxon>
        <taxon>Pentapetalae</taxon>
        <taxon>asterids</taxon>
        <taxon>lamiids</taxon>
        <taxon>Gentianales</taxon>
        <taxon>Rubiaceae</taxon>
        <taxon>Rubioideae</taxon>
        <taxon>Spermacoceae</taxon>
        <taxon>Hedyotis-Oldenlandia complex</taxon>
        <taxon>Oldenlandia</taxon>
    </lineage>
</organism>
<dbReference type="GO" id="GO:0006520">
    <property type="term" value="P:amino acid metabolic process"/>
    <property type="evidence" value="ECO:0007669"/>
    <property type="project" value="TreeGrafter"/>
</dbReference>
<dbReference type="InterPro" id="IPR006948">
    <property type="entry name" value="Alliinase_C"/>
</dbReference>
<evidence type="ECO:0000256" key="2">
    <source>
        <dbReference type="ARBA" id="ARBA00006312"/>
    </source>
</evidence>
<evidence type="ECO:0000313" key="6">
    <source>
        <dbReference type="EMBL" id="CAI9092981.1"/>
    </source>
</evidence>
<name>A0AAV1CBK1_OLDCO</name>
<dbReference type="PANTHER" id="PTHR43795">
    <property type="entry name" value="BIFUNCTIONAL ASPARTATE AMINOTRANSFERASE AND GLUTAMATE/ASPARTATE-PREPHENATE AMINOTRANSFERASE-RELATED"/>
    <property type="match status" value="1"/>
</dbReference>
<dbReference type="Gene3D" id="3.40.640.10">
    <property type="entry name" value="Type I PLP-dependent aspartate aminotransferase-like (Major domain)"/>
    <property type="match status" value="1"/>
</dbReference>
<evidence type="ECO:0000256" key="4">
    <source>
        <dbReference type="ARBA" id="ARBA00022898"/>
    </source>
</evidence>
<dbReference type="InterPro" id="IPR037029">
    <property type="entry name" value="Alliinase_N_sf"/>
</dbReference>
<sequence length="400" mass="45278">MGRKIFANAGDDATANVKQATRIVDGGDFSVTPVVNLDQGDPTVFEPYWRKAGERCSITFKGDQCLSYLTNPKALCWFMEPKLEEEIKKVHRIVGNAKVDDHHLVVGNGSSQLILAALYALCSPNHHTQPHPIDVVSAAPYYSTYQEEVDLLCSALFRWAGDAHQYDNKDEPYIELITSPNNPNGVIREPVVNRPGGRLIHDLAYYWPQYTAITSQLDHDIMLFTASKCTGHAGSRIGWALVRDEEVAKKMVKFIEVNSIGVSKESQLRTAKILSVASESCQEKGLNNFFLYGRHVMANKWKKLREIVKKHQRFIIPKYPLQYCQFSKDYVEASPAYAWMSCKFENMEDQDCEKILKDQNVIVRSGSRFGSDSKHARVSMLSREDDFNVFLQRLSAISKA</sequence>